<keyword evidence="1" id="KW-0812">Transmembrane</keyword>
<dbReference type="AlphaFoldDB" id="A0A833QWB2"/>
<keyword evidence="1" id="KW-0472">Membrane</keyword>
<evidence type="ECO:0000313" key="3">
    <source>
        <dbReference type="Proteomes" id="UP000623129"/>
    </source>
</evidence>
<reference evidence="2" key="1">
    <citation type="submission" date="2020-01" db="EMBL/GenBank/DDBJ databases">
        <title>Genome sequence of Kobresia littledalei, the first chromosome-level genome in the family Cyperaceae.</title>
        <authorList>
            <person name="Qu G."/>
        </authorList>
    </citation>
    <scope>NUCLEOTIDE SEQUENCE</scope>
    <source>
        <strain evidence="2">C.B.Clarke</strain>
        <tissue evidence="2">Leaf</tissue>
    </source>
</reference>
<feature type="transmembrane region" description="Helical" evidence="1">
    <location>
        <begin position="149"/>
        <end position="172"/>
    </location>
</feature>
<keyword evidence="3" id="KW-1185">Reference proteome</keyword>
<comment type="caution">
    <text evidence="2">The sequence shown here is derived from an EMBL/GenBank/DDBJ whole genome shotgun (WGS) entry which is preliminary data.</text>
</comment>
<accession>A0A833QWB2</accession>
<sequence>MRTDILVSVVDLFFGGYGSSLFAAQPTFEGEHHGYVLARLALSLGVLSGYRGPATLSDSLKQLRHNSQARDWKTIMAPIRKLNSRVKAIENTRALVALNLNVPGGLDLNIPIREESIGVDGVDSPNPALQLLNVAVNVPVNAPVQNSTLIIFTFVVIYIQTNCFTTVFCFTIR</sequence>
<keyword evidence="1" id="KW-1133">Transmembrane helix</keyword>
<dbReference type="Proteomes" id="UP000623129">
    <property type="component" value="Unassembled WGS sequence"/>
</dbReference>
<evidence type="ECO:0000313" key="2">
    <source>
        <dbReference type="EMBL" id="KAF3334225.1"/>
    </source>
</evidence>
<dbReference type="EMBL" id="SWLB01000009">
    <property type="protein sequence ID" value="KAF3334225.1"/>
    <property type="molecule type" value="Genomic_DNA"/>
</dbReference>
<proteinExistence type="predicted"/>
<organism evidence="2 3">
    <name type="scientific">Carex littledalei</name>
    <dbReference type="NCBI Taxonomy" id="544730"/>
    <lineage>
        <taxon>Eukaryota</taxon>
        <taxon>Viridiplantae</taxon>
        <taxon>Streptophyta</taxon>
        <taxon>Embryophyta</taxon>
        <taxon>Tracheophyta</taxon>
        <taxon>Spermatophyta</taxon>
        <taxon>Magnoliopsida</taxon>
        <taxon>Liliopsida</taxon>
        <taxon>Poales</taxon>
        <taxon>Cyperaceae</taxon>
        <taxon>Cyperoideae</taxon>
        <taxon>Cariceae</taxon>
        <taxon>Carex</taxon>
        <taxon>Carex subgen. Euthyceras</taxon>
    </lineage>
</organism>
<gene>
    <name evidence="2" type="ORF">FCM35_KLT20829</name>
</gene>
<evidence type="ECO:0000256" key="1">
    <source>
        <dbReference type="SAM" id="Phobius"/>
    </source>
</evidence>
<protein>
    <submittedName>
        <fullName evidence="2">Uncharacterized protein</fullName>
    </submittedName>
</protein>
<dbReference type="OrthoDB" id="6270329at2759"/>
<name>A0A833QWB2_9POAL</name>